<protein>
    <submittedName>
        <fullName evidence="3">Death domain-containing protein</fullName>
    </submittedName>
</protein>
<name>A0A914H4I0_GLORO</name>
<evidence type="ECO:0000313" key="2">
    <source>
        <dbReference type="Proteomes" id="UP000887572"/>
    </source>
</evidence>
<keyword evidence="1" id="KW-1133">Transmembrane helix</keyword>
<keyword evidence="2" id="KW-1185">Reference proteome</keyword>
<proteinExistence type="predicted"/>
<evidence type="ECO:0000313" key="3">
    <source>
        <dbReference type="WBParaSite" id="Gr19_v10_g14081.t1"/>
    </source>
</evidence>
<reference evidence="3" key="1">
    <citation type="submission" date="2022-11" db="UniProtKB">
        <authorList>
            <consortium name="WormBaseParasite"/>
        </authorList>
    </citation>
    <scope>IDENTIFICATION</scope>
</reference>
<evidence type="ECO:0000256" key="1">
    <source>
        <dbReference type="SAM" id="Phobius"/>
    </source>
</evidence>
<sequence length="218" mass="25378">MIVLFDATSSKSTEIRHPNSPKFWHQLMQETGISNKQIEQMASEMDKSDSFIEKLSNEENYKPPRQSPKQPAFELKHPGKQSLFLTLLKLDNFYELVGRQEKIAKLVQDLAKTFINIKKLPEIVQSLATIWSEMRRINNGENANEIVQQIVYLWQSVKQNDEFNEYFGNKSEGKNRRTKRRILHGHSGHGLVYYLISAGIIVVLSILVLILYCWRKKD</sequence>
<feature type="transmembrane region" description="Helical" evidence="1">
    <location>
        <begin position="191"/>
        <end position="214"/>
    </location>
</feature>
<organism evidence="2 3">
    <name type="scientific">Globodera rostochiensis</name>
    <name type="common">Golden nematode worm</name>
    <name type="synonym">Heterodera rostochiensis</name>
    <dbReference type="NCBI Taxonomy" id="31243"/>
    <lineage>
        <taxon>Eukaryota</taxon>
        <taxon>Metazoa</taxon>
        <taxon>Ecdysozoa</taxon>
        <taxon>Nematoda</taxon>
        <taxon>Chromadorea</taxon>
        <taxon>Rhabditida</taxon>
        <taxon>Tylenchina</taxon>
        <taxon>Tylenchomorpha</taxon>
        <taxon>Tylenchoidea</taxon>
        <taxon>Heteroderidae</taxon>
        <taxon>Heteroderinae</taxon>
        <taxon>Globodera</taxon>
    </lineage>
</organism>
<dbReference type="Proteomes" id="UP000887572">
    <property type="component" value="Unplaced"/>
</dbReference>
<keyword evidence="1" id="KW-0472">Membrane</keyword>
<dbReference type="AlphaFoldDB" id="A0A914H4I0"/>
<dbReference type="WBParaSite" id="Gr19_v10_g14081.t1">
    <property type="protein sequence ID" value="Gr19_v10_g14081.t1"/>
    <property type="gene ID" value="Gr19_v10_g14081"/>
</dbReference>
<keyword evidence="1" id="KW-0812">Transmembrane</keyword>
<accession>A0A914H4I0</accession>